<dbReference type="SUPFAM" id="SSF52540">
    <property type="entry name" value="P-loop containing nucleoside triphosphate hydrolases"/>
    <property type="match status" value="1"/>
</dbReference>
<protein>
    <submittedName>
        <fullName evidence="1">ABC transporter ATP-binding protein</fullName>
    </submittedName>
</protein>
<evidence type="ECO:0000313" key="1">
    <source>
        <dbReference type="EMBL" id="HAE50645.1"/>
    </source>
</evidence>
<reference evidence="1 2" key="1">
    <citation type="journal article" date="2018" name="Nat. Biotechnol.">
        <title>A standardized bacterial taxonomy based on genome phylogeny substantially revises the tree of life.</title>
        <authorList>
            <person name="Parks D.H."/>
            <person name="Chuvochina M."/>
            <person name="Waite D.W."/>
            <person name="Rinke C."/>
            <person name="Skarshewski A."/>
            <person name="Chaumeil P.A."/>
            <person name="Hugenholtz P."/>
        </authorList>
    </citation>
    <scope>NUCLEOTIDE SEQUENCE [LARGE SCALE GENOMIC DNA]</scope>
    <source>
        <strain evidence="1">UBA8739</strain>
    </source>
</reference>
<comment type="caution">
    <text evidence="1">The sequence shown here is derived from an EMBL/GenBank/DDBJ whole genome shotgun (WGS) entry which is preliminary data.</text>
</comment>
<dbReference type="GO" id="GO:0005524">
    <property type="term" value="F:ATP binding"/>
    <property type="evidence" value="ECO:0007669"/>
    <property type="project" value="UniProtKB-KW"/>
</dbReference>
<keyword evidence="1" id="KW-0067">ATP-binding</keyword>
<sequence length="56" mass="6095">MKDTEGYVTEDGRQIGGTLMELRNITLRFGGVVAIKDISFDIREGEIRAIIGPNGA</sequence>
<dbReference type="Proteomes" id="UP000257706">
    <property type="component" value="Unassembled WGS sequence"/>
</dbReference>
<dbReference type="AlphaFoldDB" id="A0A3B9IS69"/>
<dbReference type="Gene3D" id="3.40.50.300">
    <property type="entry name" value="P-loop containing nucleotide triphosphate hydrolases"/>
    <property type="match status" value="1"/>
</dbReference>
<name>A0A3B9IS69_9PROT</name>
<organism evidence="1 2">
    <name type="scientific">Tistrella mobilis</name>
    <dbReference type="NCBI Taxonomy" id="171437"/>
    <lineage>
        <taxon>Bacteria</taxon>
        <taxon>Pseudomonadati</taxon>
        <taxon>Pseudomonadota</taxon>
        <taxon>Alphaproteobacteria</taxon>
        <taxon>Geminicoccales</taxon>
        <taxon>Geminicoccaceae</taxon>
        <taxon>Tistrella</taxon>
    </lineage>
</organism>
<feature type="non-terminal residue" evidence="1">
    <location>
        <position position="56"/>
    </location>
</feature>
<accession>A0A3B9IS69</accession>
<proteinExistence type="predicted"/>
<dbReference type="InterPro" id="IPR027417">
    <property type="entry name" value="P-loop_NTPase"/>
</dbReference>
<dbReference type="EMBL" id="DMAI01000404">
    <property type="protein sequence ID" value="HAE50645.1"/>
    <property type="molecule type" value="Genomic_DNA"/>
</dbReference>
<gene>
    <name evidence="1" type="ORF">DCK97_24845</name>
</gene>
<evidence type="ECO:0000313" key="2">
    <source>
        <dbReference type="Proteomes" id="UP000257706"/>
    </source>
</evidence>
<keyword evidence="1" id="KW-0547">Nucleotide-binding</keyword>